<evidence type="ECO:0000256" key="3">
    <source>
        <dbReference type="ARBA" id="ARBA00022553"/>
    </source>
</evidence>
<sequence>FSVPTSGIQKLFFYQGFDRLSNTFCGSTAYAAPEVLQGVPYDPFMYDIWSLGCVLYVMVTGNMPFDESNVMKMVEDQLNKAISYPTSFQLSESLITLIDRMLEPDILSRLTIIEVQKSTLDSGEAIVLAFRKCKKLEITQDPNIISSSSSDSLGTFLVLNNQ</sequence>
<protein>
    <recommendedName>
        <fullName evidence="10">Protein kinase domain-containing protein</fullName>
    </recommendedName>
</protein>
<dbReference type="GO" id="GO:0035556">
    <property type="term" value="P:intracellular signal transduction"/>
    <property type="evidence" value="ECO:0007669"/>
    <property type="project" value="TreeGrafter"/>
</dbReference>
<dbReference type="SUPFAM" id="SSF56112">
    <property type="entry name" value="Protein kinase-like (PK-like)"/>
    <property type="match status" value="1"/>
</dbReference>
<dbReference type="GO" id="GO:0046872">
    <property type="term" value="F:metal ion binding"/>
    <property type="evidence" value="ECO:0007669"/>
    <property type="project" value="UniProtKB-KW"/>
</dbReference>
<organism evidence="11 12">
    <name type="scientific">Trichonephila inaurata madagascariensis</name>
    <dbReference type="NCBI Taxonomy" id="2747483"/>
    <lineage>
        <taxon>Eukaryota</taxon>
        <taxon>Metazoa</taxon>
        <taxon>Ecdysozoa</taxon>
        <taxon>Arthropoda</taxon>
        <taxon>Chelicerata</taxon>
        <taxon>Arachnida</taxon>
        <taxon>Araneae</taxon>
        <taxon>Araneomorphae</taxon>
        <taxon>Entelegynae</taxon>
        <taxon>Araneoidea</taxon>
        <taxon>Nephilidae</taxon>
        <taxon>Trichonephila</taxon>
        <taxon>Trichonephila inaurata</taxon>
    </lineage>
</organism>
<evidence type="ECO:0000256" key="2">
    <source>
        <dbReference type="ARBA" id="ARBA00022473"/>
    </source>
</evidence>
<evidence type="ECO:0000256" key="4">
    <source>
        <dbReference type="ARBA" id="ARBA00022723"/>
    </source>
</evidence>
<evidence type="ECO:0000256" key="9">
    <source>
        <dbReference type="ARBA" id="ARBA00022871"/>
    </source>
</evidence>
<dbReference type="GO" id="GO:0030154">
    <property type="term" value="P:cell differentiation"/>
    <property type="evidence" value="ECO:0007669"/>
    <property type="project" value="UniProtKB-KW"/>
</dbReference>
<dbReference type="InterPro" id="IPR011009">
    <property type="entry name" value="Kinase-like_dom_sf"/>
</dbReference>
<keyword evidence="12" id="KW-1185">Reference proteome</keyword>
<keyword evidence="7" id="KW-0067">ATP-binding</keyword>
<feature type="domain" description="Protein kinase" evidence="10">
    <location>
        <begin position="1"/>
        <end position="127"/>
    </location>
</feature>
<feature type="non-terminal residue" evidence="11">
    <location>
        <position position="1"/>
    </location>
</feature>
<keyword evidence="9" id="KW-0744">Spermatogenesis</keyword>
<dbReference type="Gene3D" id="1.10.510.10">
    <property type="entry name" value="Transferase(Phosphotransferase) domain 1"/>
    <property type="match status" value="1"/>
</dbReference>
<dbReference type="GO" id="GO:0005737">
    <property type="term" value="C:cytoplasm"/>
    <property type="evidence" value="ECO:0007669"/>
    <property type="project" value="TreeGrafter"/>
</dbReference>
<dbReference type="AlphaFoldDB" id="A0A8X6X0G0"/>
<dbReference type="OrthoDB" id="6430716at2759"/>
<dbReference type="GO" id="GO:0005524">
    <property type="term" value="F:ATP binding"/>
    <property type="evidence" value="ECO:0007669"/>
    <property type="project" value="UniProtKB-KW"/>
</dbReference>
<keyword evidence="6" id="KW-0221">Differentiation</keyword>
<evidence type="ECO:0000313" key="11">
    <source>
        <dbReference type="EMBL" id="GFY44634.1"/>
    </source>
</evidence>
<proteinExistence type="predicted"/>
<comment type="cofactor">
    <cofactor evidence="1">
        <name>Mg(2+)</name>
        <dbReference type="ChEBI" id="CHEBI:18420"/>
    </cofactor>
</comment>
<dbReference type="GO" id="GO:0007283">
    <property type="term" value="P:spermatogenesis"/>
    <property type="evidence" value="ECO:0007669"/>
    <property type="project" value="UniProtKB-KW"/>
</dbReference>
<evidence type="ECO:0000256" key="5">
    <source>
        <dbReference type="ARBA" id="ARBA00022741"/>
    </source>
</evidence>
<dbReference type="SMART" id="SM00220">
    <property type="entry name" value="S_TKc"/>
    <property type="match status" value="1"/>
</dbReference>
<evidence type="ECO:0000256" key="7">
    <source>
        <dbReference type="ARBA" id="ARBA00022840"/>
    </source>
</evidence>
<dbReference type="InterPro" id="IPR000719">
    <property type="entry name" value="Prot_kinase_dom"/>
</dbReference>
<keyword evidence="3" id="KW-0597">Phosphoprotein</keyword>
<dbReference type="PANTHER" id="PTHR24346">
    <property type="entry name" value="MAP/MICROTUBULE AFFINITY-REGULATING KINASE"/>
    <property type="match status" value="1"/>
</dbReference>
<evidence type="ECO:0000259" key="10">
    <source>
        <dbReference type="PROSITE" id="PS50011"/>
    </source>
</evidence>
<evidence type="ECO:0000313" key="12">
    <source>
        <dbReference type="Proteomes" id="UP000886998"/>
    </source>
</evidence>
<reference evidence="11" key="1">
    <citation type="submission" date="2020-08" db="EMBL/GenBank/DDBJ databases">
        <title>Multicomponent nature underlies the extraordinary mechanical properties of spider dragline silk.</title>
        <authorList>
            <person name="Kono N."/>
            <person name="Nakamura H."/>
            <person name="Mori M."/>
            <person name="Yoshida Y."/>
            <person name="Ohtoshi R."/>
            <person name="Malay A.D."/>
            <person name="Moran D.A.P."/>
            <person name="Tomita M."/>
            <person name="Numata K."/>
            <person name="Arakawa K."/>
        </authorList>
    </citation>
    <scope>NUCLEOTIDE SEQUENCE</scope>
</reference>
<dbReference type="PANTHER" id="PTHR24346:SF102">
    <property type="entry name" value="TESTIS-SPECIFIC SERINE_THREONINE-PROTEIN KINASE 1"/>
    <property type="match status" value="1"/>
</dbReference>
<gene>
    <name evidence="11" type="primary">TSSK1B</name>
    <name evidence="11" type="ORF">TNIN_65271</name>
</gene>
<dbReference type="GO" id="GO:0050321">
    <property type="term" value="F:tau-protein kinase activity"/>
    <property type="evidence" value="ECO:0007669"/>
    <property type="project" value="TreeGrafter"/>
</dbReference>
<dbReference type="GO" id="GO:0000226">
    <property type="term" value="P:microtubule cytoskeleton organization"/>
    <property type="evidence" value="ECO:0007669"/>
    <property type="project" value="TreeGrafter"/>
</dbReference>
<dbReference type="EMBL" id="BMAV01004329">
    <property type="protein sequence ID" value="GFY44634.1"/>
    <property type="molecule type" value="Genomic_DNA"/>
</dbReference>
<keyword evidence="8" id="KW-0460">Magnesium</keyword>
<name>A0A8X6X0G0_9ARAC</name>
<dbReference type="Proteomes" id="UP000886998">
    <property type="component" value="Unassembled WGS sequence"/>
</dbReference>
<evidence type="ECO:0000256" key="8">
    <source>
        <dbReference type="ARBA" id="ARBA00022842"/>
    </source>
</evidence>
<evidence type="ECO:0000256" key="1">
    <source>
        <dbReference type="ARBA" id="ARBA00001946"/>
    </source>
</evidence>
<comment type="caution">
    <text evidence="11">The sequence shown here is derived from an EMBL/GenBank/DDBJ whole genome shotgun (WGS) entry which is preliminary data.</text>
</comment>
<keyword evidence="2" id="KW-0217">Developmental protein</keyword>
<evidence type="ECO:0000256" key="6">
    <source>
        <dbReference type="ARBA" id="ARBA00022782"/>
    </source>
</evidence>
<keyword evidence="4" id="KW-0479">Metal-binding</keyword>
<dbReference type="PROSITE" id="PS50011">
    <property type="entry name" value="PROTEIN_KINASE_DOM"/>
    <property type="match status" value="1"/>
</dbReference>
<accession>A0A8X6X0G0</accession>
<dbReference type="Pfam" id="PF00069">
    <property type="entry name" value="Pkinase"/>
    <property type="match status" value="1"/>
</dbReference>
<keyword evidence="5" id="KW-0547">Nucleotide-binding</keyword>